<dbReference type="Proteomes" id="UP000595917">
    <property type="component" value="Chromosome"/>
</dbReference>
<dbReference type="SUPFAM" id="SSF55729">
    <property type="entry name" value="Acyl-CoA N-acyltransferases (Nat)"/>
    <property type="match status" value="1"/>
</dbReference>
<dbReference type="EMBL" id="CP067089">
    <property type="protein sequence ID" value="QQO07634.1"/>
    <property type="molecule type" value="Genomic_DNA"/>
</dbReference>
<dbReference type="Pfam" id="PF13523">
    <property type="entry name" value="Acetyltransf_8"/>
    <property type="match status" value="1"/>
</dbReference>
<dbReference type="AlphaFoldDB" id="A0A7T7XJL8"/>
<evidence type="ECO:0000313" key="4">
    <source>
        <dbReference type="Proteomes" id="UP000595917"/>
    </source>
</evidence>
<sequence length="187" mass="21849">MNRQTIDKLKNPEITFNKLEMADLDLLYKWYHTDFVNQWYDKENPDWTRQQIEEKYIPYVRGEKPLDSYIILCGGVKMGYVQVYLLEDYPEYDELVQAGEGAAGVDLFIGERDYLHKGLGPVIIRELLKNIVFKDDAVTKCIIGPEPKNTAAIKAYGKAGFKYIKTIQVPEEEEPEYIMEIRREEIV</sequence>
<dbReference type="Gene3D" id="3.40.630.30">
    <property type="match status" value="1"/>
</dbReference>
<dbReference type="PANTHER" id="PTHR31438">
    <property type="entry name" value="LYSINE N-ACYLTRANSFERASE C17G9.06C-RELATED"/>
    <property type="match status" value="1"/>
</dbReference>
<dbReference type="GO" id="GO:0016410">
    <property type="term" value="F:N-acyltransferase activity"/>
    <property type="evidence" value="ECO:0007669"/>
    <property type="project" value="TreeGrafter"/>
</dbReference>
<evidence type="ECO:0000256" key="1">
    <source>
        <dbReference type="ARBA" id="ARBA00023251"/>
    </source>
</evidence>
<organism evidence="3 4">
    <name type="scientific">Breznakiella homolactica</name>
    <dbReference type="NCBI Taxonomy" id="2798577"/>
    <lineage>
        <taxon>Bacteria</taxon>
        <taxon>Pseudomonadati</taxon>
        <taxon>Spirochaetota</taxon>
        <taxon>Spirochaetia</taxon>
        <taxon>Spirochaetales</taxon>
        <taxon>Breznakiellaceae</taxon>
        <taxon>Breznakiella</taxon>
    </lineage>
</organism>
<keyword evidence="1" id="KW-0046">Antibiotic resistance</keyword>
<dbReference type="InterPro" id="IPR000182">
    <property type="entry name" value="GNAT_dom"/>
</dbReference>
<reference evidence="3" key="1">
    <citation type="submission" date="2021-01" db="EMBL/GenBank/DDBJ databases">
        <title>Description of Breznakiella homolactica.</title>
        <authorList>
            <person name="Song Y."/>
            <person name="Brune A."/>
        </authorList>
    </citation>
    <scope>NUCLEOTIDE SEQUENCE</scope>
    <source>
        <strain evidence="3">RmG30</strain>
    </source>
</reference>
<dbReference type="GO" id="GO:0046677">
    <property type="term" value="P:response to antibiotic"/>
    <property type="evidence" value="ECO:0007669"/>
    <property type="project" value="UniProtKB-KW"/>
</dbReference>
<dbReference type="InterPro" id="IPR016181">
    <property type="entry name" value="Acyl_CoA_acyltransferase"/>
</dbReference>
<evidence type="ECO:0000259" key="2">
    <source>
        <dbReference type="PROSITE" id="PS51186"/>
    </source>
</evidence>
<keyword evidence="4" id="KW-1185">Reference proteome</keyword>
<dbReference type="KEGG" id="bhc:JFL75_11820"/>
<proteinExistence type="predicted"/>
<protein>
    <submittedName>
        <fullName evidence="3">Acetyltransferase</fullName>
    </submittedName>
</protein>
<dbReference type="RefSeq" id="WP_215624940.1">
    <property type="nucleotide sequence ID" value="NZ_CP067089.2"/>
</dbReference>
<dbReference type="PROSITE" id="PS51186">
    <property type="entry name" value="GNAT"/>
    <property type="match status" value="1"/>
</dbReference>
<accession>A0A7T7XJL8</accession>
<gene>
    <name evidence="3" type="ORF">JFL75_11820</name>
</gene>
<name>A0A7T7XJL8_9SPIR</name>
<dbReference type="PANTHER" id="PTHR31438:SF1">
    <property type="entry name" value="LYSINE N-ACYLTRANSFERASE C17G9.06C-RELATED"/>
    <property type="match status" value="1"/>
</dbReference>
<feature type="domain" description="N-acetyltransferase" evidence="2">
    <location>
        <begin position="14"/>
        <end position="184"/>
    </location>
</feature>
<evidence type="ECO:0000313" key="3">
    <source>
        <dbReference type="EMBL" id="QQO07634.1"/>
    </source>
</evidence>